<dbReference type="PANTHER" id="PTHR30093:SF2">
    <property type="entry name" value="TYPE II SECRETION SYSTEM PROTEIN H"/>
    <property type="match status" value="1"/>
</dbReference>
<dbReference type="NCBIfam" id="TIGR02532">
    <property type="entry name" value="IV_pilin_GFxxxE"/>
    <property type="match status" value="1"/>
</dbReference>
<evidence type="ECO:0000259" key="1">
    <source>
        <dbReference type="Pfam" id="PF07596"/>
    </source>
</evidence>
<reference evidence="2 3" key="1">
    <citation type="submission" date="2019-02" db="EMBL/GenBank/DDBJ databases">
        <title>Deep-cultivation of Planctomycetes and their phenomic and genomic characterization uncovers novel biology.</title>
        <authorList>
            <person name="Wiegand S."/>
            <person name="Jogler M."/>
            <person name="Boedeker C."/>
            <person name="Pinto D."/>
            <person name="Vollmers J."/>
            <person name="Rivas-Marin E."/>
            <person name="Kohn T."/>
            <person name="Peeters S.H."/>
            <person name="Heuer A."/>
            <person name="Rast P."/>
            <person name="Oberbeckmann S."/>
            <person name="Bunk B."/>
            <person name="Jeske O."/>
            <person name="Meyerdierks A."/>
            <person name="Storesund J.E."/>
            <person name="Kallscheuer N."/>
            <person name="Luecker S."/>
            <person name="Lage O.M."/>
            <person name="Pohl T."/>
            <person name="Merkel B.J."/>
            <person name="Hornburger P."/>
            <person name="Mueller R.-W."/>
            <person name="Bruemmer F."/>
            <person name="Labrenz M."/>
            <person name="Spormann A.M."/>
            <person name="Op Den Camp H."/>
            <person name="Overmann J."/>
            <person name="Amann R."/>
            <person name="Jetten M.S.M."/>
            <person name="Mascher T."/>
            <person name="Medema M.H."/>
            <person name="Devos D.P."/>
            <person name="Kaster A.-K."/>
            <person name="Ovreas L."/>
            <person name="Rohde M."/>
            <person name="Galperin M.Y."/>
            <person name="Jogler C."/>
        </authorList>
    </citation>
    <scope>NUCLEOTIDE SEQUENCE [LARGE SCALE GENOMIC DNA]</scope>
    <source>
        <strain evidence="2 3">CA54</strain>
    </source>
</reference>
<dbReference type="PANTHER" id="PTHR30093">
    <property type="entry name" value="GENERAL SECRETION PATHWAY PROTEIN G"/>
    <property type="match status" value="1"/>
</dbReference>
<dbReference type="Pfam" id="PF07963">
    <property type="entry name" value="N_methyl"/>
    <property type="match status" value="1"/>
</dbReference>
<dbReference type="Gene3D" id="3.30.700.10">
    <property type="entry name" value="Glycoprotein, Type 4 Pilin"/>
    <property type="match status" value="1"/>
</dbReference>
<dbReference type="Proteomes" id="UP000320735">
    <property type="component" value="Unassembled WGS sequence"/>
</dbReference>
<accession>A0A5C6BT04</accession>
<dbReference type="SUPFAM" id="SSF54523">
    <property type="entry name" value="Pili subunits"/>
    <property type="match status" value="1"/>
</dbReference>
<dbReference type="AlphaFoldDB" id="A0A5C6BT04"/>
<comment type="caution">
    <text evidence="2">The sequence shown here is derived from an EMBL/GenBank/DDBJ whole genome shotgun (WGS) entry which is preliminary data.</text>
</comment>
<dbReference type="InterPro" id="IPR012902">
    <property type="entry name" value="N_methyl_site"/>
</dbReference>
<dbReference type="InterPro" id="IPR045584">
    <property type="entry name" value="Pilin-like"/>
</dbReference>
<gene>
    <name evidence="2" type="ORF">CA54_34400</name>
</gene>
<evidence type="ECO:0000313" key="2">
    <source>
        <dbReference type="EMBL" id="TWU14571.1"/>
    </source>
</evidence>
<keyword evidence="3" id="KW-1185">Reference proteome</keyword>
<evidence type="ECO:0000313" key="3">
    <source>
        <dbReference type="Proteomes" id="UP000320735"/>
    </source>
</evidence>
<dbReference type="NCBIfam" id="TIGR04294">
    <property type="entry name" value="pre_pil_HX9DG"/>
    <property type="match status" value="1"/>
</dbReference>
<dbReference type="InterPro" id="IPR011453">
    <property type="entry name" value="DUF1559"/>
</dbReference>
<protein>
    <submittedName>
        <fullName evidence="2">Putative major pilin subunit</fullName>
    </submittedName>
</protein>
<dbReference type="InterPro" id="IPR027558">
    <property type="entry name" value="Pre_pil_HX9DG_C"/>
</dbReference>
<name>A0A5C6BT04_9PLAN</name>
<dbReference type="EMBL" id="SJPP01000001">
    <property type="protein sequence ID" value="TWU14571.1"/>
    <property type="molecule type" value="Genomic_DNA"/>
</dbReference>
<sequence length="386" mass="41089">MMTPSNPKLRSRQRAFTLIELLVVIAIIAILIALLLPAVQQAREAARRTACRNNVKQIGLAFHNYHDVFGRFPAAFSANAGDSTFDIGEGPGPRTDSGEIDSNIHTWVERILPYMDQGNVYEGIKFDTMMGSLNPDGTGVPTCVGVSTKGGNASGVWTQAHDPAALNAVIPAFICPSSPHPSNKVAPYLDDWLSSGYGAQVYYTGGALDYTGIADWLSSDLNGGQGIIDIEHGVGEAGSDGIKIGQIVDGTSNTFIIGEKSSPDSKEWVLGKPVNDLLDEGTGLMGPAWNDWQWSTGHFWRGLTPGACRGGMGSAGYDFTAGCPGGRPGGTCLINCNSKYNFYSFHTGGAFFLFADGSVQFLSQSTERTTLLNLHAFQDGATTGEF</sequence>
<organism evidence="2 3">
    <name type="scientific">Symmachiella macrocystis</name>
    <dbReference type="NCBI Taxonomy" id="2527985"/>
    <lineage>
        <taxon>Bacteria</taxon>
        <taxon>Pseudomonadati</taxon>
        <taxon>Planctomycetota</taxon>
        <taxon>Planctomycetia</taxon>
        <taxon>Planctomycetales</taxon>
        <taxon>Planctomycetaceae</taxon>
        <taxon>Symmachiella</taxon>
    </lineage>
</organism>
<feature type="domain" description="DUF1559" evidence="1">
    <location>
        <begin position="40"/>
        <end position="368"/>
    </location>
</feature>
<proteinExistence type="predicted"/>
<dbReference type="Pfam" id="PF07596">
    <property type="entry name" value="SBP_bac_10"/>
    <property type="match status" value="1"/>
</dbReference>